<protein>
    <submittedName>
        <fullName evidence="1">Uncharacterized protein</fullName>
    </submittedName>
</protein>
<dbReference type="AlphaFoldDB" id="A0A497YFY9"/>
<evidence type="ECO:0000313" key="2">
    <source>
        <dbReference type="Proteomes" id="UP000280791"/>
    </source>
</evidence>
<dbReference type="Proteomes" id="UP000280791">
    <property type="component" value="Unassembled WGS sequence"/>
</dbReference>
<organism evidence="1 2">
    <name type="scientific">Planococcus citreus</name>
    <dbReference type="NCBI Taxonomy" id="1373"/>
    <lineage>
        <taxon>Bacteria</taxon>
        <taxon>Bacillati</taxon>
        <taxon>Bacillota</taxon>
        <taxon>Bacilli</taxon>
        <taxon>Bacillales</taxon>
        <taxon>Caryophanaceae</taxon>
        <taxon>Planococcus</taxon>
    </lineage>
</organism>
<dbReference type="EMBL" id="RCCP01000003">
    <property type="protein sequence ID" value="RLJ86746.1"/>
    <property type="molecule type" value="Genomic_DNA"/>
</dbReference>
<proteinExistence type="predicted"/>
<reference evidence="1 2" key="1">
    <citation type="submission" date="2018-10" db="EMBL/GenBank/DDBJ databases">
        <title>Genomic Encyclopedia of Type Strains, Phase IV (KMG-IV): sequencing the most valuable type-strain genomes for metagenomic binning, comparative biology and taxonomic classification.</title>
        <authorList>
            <person name="Goeker M."/>
        </authorList>
    </citation>
    <scope>NUCLEOTIDE SEQUENCE [LARGE SCALE GENOMIC DNA]</scope>
    <source>
        <strain evidence="1 2">DSM 20549</strain>
    </source>
</reference>
<comment type="caution">
    <text evidence="1">The sequence shown here is derived from an EMBL/GenBank/DDBJ whole genome shotgun (WGS) entry which is preliminary data.</text>
</comment>
<gene>
    <name evidence="1" type="ORF">DFR62_2349</name>
</gene>
<sequence length="50" mass="5953">MFSLFKKKCAVCKQKAREPRKYFDDHNEPVVVCAQCVLYAERRAFRKRSA</sequence>
<name>A0A497YFY9_9BACL</name>
<evidence type="ECO:0000313" key="1">
    <source>
        <dbReference type="EMBL" id="RLJ86746.1"/>
    </source>
</evidence>
<keyword evidence="2" id="KW-1185">Reference proteome</keyword>
<accession>A0A497YFY9</accession>